<organism evidence="1 2">
    <name type="scientific">Amycolatopsis viridis</name>
    <dbReference type="NCBI Taxonomy" id="185678"/>
    <lineage>
        <taxon>Bacteria</taxon>
        <taxon>Bacillati</taxon>
        <taxon>Actinomycetota</taxon>
        <taxon>Actinomycetes</taxon>
        <taxon>Pseudonocardiales</taxon>
        <taxon>Pseudonocardiaceae</taxon>
        <taxon>Amycolatopsis</taxon>
    </lineage>
</organism>
<sequence>MAAADVLKSMDACTVLNQLLAGQGFDQGERKTTRNECVATKLDYGGLGIALDPVQNLAELQAQLPGTTGLQISGRKALMGQPSGPGSCEVGLEVDEHARAVVIASISRSDLRDQVCTAAQELATKLEPVLPRG</sequence>
<dbReference type="RefSeq" id="WP_167111566.1">
    <property type="nucleotide sequence ID" value="NZ_JAANOU010000001.1"/>
</dbReference>
<evidence type="ECO:0000313" key="1">
    <source>
        <dbReference type="EMBL" id="NIH78776.1"/>
    </source>
</evidence>
<dbReference type="Proteomes" id="UP000754495">
    <property type="component" value="Unassembled WGS sequence"/>
</dbReference>
<keyword evidence="2" id="KW-1185">Reference proteome</keyword>
<accession>A0ABX0SP81</accession>
<reference evidence="1 2" key="1">
    <citation type="submission" date="2020-03" db="EMBL/GenBank/DDBJ databases">
        <title>Sequencing the genomes of 1000 actinobacteria strains.</title>
        <authorList>
            <person name="Klenk H.-P."/>
        </authorList>
    </citation>
    <scope>NUCLEOTIDE SEQUENCE [LARGE SCALE GENOMIC DNA]</scope>
    <source>
        <strain evidence="1 2">DSM 45668</strain>
    </source>
</reference>
<comment type="caution">
    <text evidence="1">The sequence shown here is derived from an EMBL/GenBank/DDBJ whole genome shotgun (WGS) entry which is preliminary data.</text>
</comment>
<proteinExistence type="predicted"/>
<evidence type="ECO:0000313" key="2">
    <source>
        <dbReference type="Proteomes" id="UP000754495"/>
    </source>
</evidence>
<dbReference type="EMBL" id="JAANOU010000001">
    <property type="protein sequence ID" value="NIH78776.1"/>
    <property type="molecule type" value="Genomic_DNA"/>
</dbReference>
<protein>
    <submittedName>
        <fullName evidence="1">Uncharacterized protein</fullName>
    </submittedName>
</protein>
<gene>
    <name evidence="1" type="ORF">FHX46_001306</name>
</gene>
<name>A0ABX0SP81_9PSEU</name>